<dbReference type="FunFam" id="3.30.160.60:FF:001442">
    <property type="entry name" value="zinc finger protein 696"/>
    <property type="match status" value="1"/>
</dbReference>
<dbReference type="FunFam" id="3.30.160.60:FF:001498">
    <property type="entry name" value="Zinc finger protein 404"/>
    <property type="match status" value="1"/>
</dbReference>
<proteinExistence type="inferred from homology"/>
<dbReference type="AlphaFoldDB" id="A0AAQ4RV50"/>
<reference evidence="11" key="2">
    <citation type="submission" date="2025-08" db="UniProtKB">
        <authorList>
            <consortium name="Ensembl"/>
        </authorList>
    </citation>
    <scope>IDENTIFICATION</scope>
</reference>
<comment type="subcellular location">
    <subcellularLocation>
        <location evidence="1">Nucleus</location>
    </subcellularLocation>
</comment>
<dbReference type="GO" id="GO:0008270">
    <property type="term" value="F:zinc ion binding"/>
    <property type="evidence" value="ECO:0007669"/>
    <property type="project" value="UniProtKB-KW"/>
</dbReference>
<dbReference type="Pfam" id="PF00096">
    <property type="entry name" value="zf-C2H2"/>
    <property type="match status" value="3"/>
</dbReference>
<organism evidence="11 12">
    <name type="scientific">Gasterosteus aculeatus aculeatus</name>
    <name type="common">three-spined stickleback</name>
    <dbReference type="NCBI Taxonomy" id="481459"/>
    <lineage>
        <taxon>Eukaryota</taxon>
        <taxon>Metazoa</taxon>
        <taxon>Chordata</taxon>
        <taxon>Craniata</taxon>
        <taxon>Vertebrata</taxon>
        <taxon>Euteleostomi</taxon>
        <taxon>Actinopterygii</taxon>
        <taxon>Neopterygii</taxon>
        <taxon>Teleostei</taxon>
        <taxon>Neoteleostei</taxon>
        <taxon>Acanthomorphata</taxon>
        <taxon>Eupercaria</taxon>
        <taxon>Perciformes</taxon>
        <taxon>Cottioidei</taxon>
        <taxon>Gasterosteales</taxon>
        <taxon>Gasterosteidae</taxon>
        <taxon>Gasterosteus</taxon>
    </lineage>
</organism>
<feature type="domain" description="C2H2-type" evidence="10">
    <location>
        <begin position="258"/>
        <end position="285"/>
    </location>
</feature>
<evidence type="ECO:0000313" key="11">
    <source>
        <dbReference type="Ensembl" id="ENSGACP00000066473.1"/>
    </source>
</evidence>
<dbReference type="PROSITE" id="PS50157">
    <property type="entry name" value="ZINC_FINGER_C2H2_2"/>
    <property type="match status" value="4"/>
</dbReference>
<keyword evidence="5 8" id="KW-0863">Zinc-finger</keyword>
<feature type="region of interest" description="Disordered" evidence="9">
    <location>
        <begin position="88"/>
        <end position="161"/>
    </location>
</feature>
<keyword evidence="12" id="KW-1185">Reference proteome</keyword>
<dbReference type="SUPFAM" id="SSF57667">
    <property type="entry name" value="beta-beta-alpha zinc fingers"/>
    <property type="match status" value="2"/>
</dbReference>
<dbReference type="Gene3D" id="3.30.160.60">
    <property type="entry name" value="Classic Zinc Finger"/>
    <property type="match status" value="4"/>
</dbReference>
<feature type="domain" description="C2H2-type" evidence="10">
    <location>
        <begin position="286"/>
        <end position="313"/>
    </location>
</feature>
<accession>A0AAQ4RV50</accession>
<feature type="compositionally biased region" description="Polar residues" evidence="9">
    <location>
        <begin position="204"/>
        <end position="215"/>
    </location>
</feature>
<evidence type="ECO:0000256" key="2">
    <source>
        <dbReference type="ARBA" id="ARBA00006991"/>
    </source>
</evidence>
<dbReference type="Proteomes" id="UP000007635">
    <property type="component" value="Chromosome III"/>
</dbReference>
<evidence type="ECO:0000256" key="7">
    <source>
        <dbReference type="ARBA" id="ARBA00023242"/>
    </source>
</evidence>
<feature type="compositionally biased region" description="Basic and acidic residues" evidence="9">
    <location>
        <begin position="222"/>
        <end position="235"/>
    </location>
</feature>
<keyword evidence="4" id="KW-0677">Repeat</keyword>
<dbReference type="PROSITE" id="PS00028">
    <property type="entry name" value="ZINC_FINGER_C2H2_1"/>
    <property type="match status" value="4"/>
</dbReference>
<keyword evidence="3" id="KW-0479">Metal-binding</keyword>
<reference evidence="11" key="3">
    <citation type="submission" date="2025-09" db="UniProtKB">
        <authorList>
            <consortium name="Ensembl"/>
        </authorList>
    </citation>
    <scope>IDENTIFICATION</scope>
</reference>
<sequence length="367" mass="40209">MATCIPFQTQLSSIMEVLVKAAVAEISKLVDDKCAFLHLEISRRQSENDALKRKLLLMENRSARPPRGFGEMLHAPLHDTALRPTPLQASGWRRAASRAARRPATCTRGTSPRTDRRSAGVAACTAPGSRRNSPPTSPWTKERTSCGRPSSKAATSTPGFPDFSSVVEEYSNTFPDHSDAHAASSAAKPPGAPQPSPQRPCNGIYNSDGPQSSGFQAGPPPDRPKQEVHPQRDAAARPPGGGGGFHPHRPAPGAARSYACSHCGKTFGRLHQFKLHQQSHKRKRAFWCTVCGKSFQCSSHLSIHHRTHTGEKPYGCGQCGKRFTQQSSLRVHQRTHSGERPYSCSLCGKTFILMHHLKRHRIIHTYS</sequence>
<dbReference type="GO" id="GO:0000981">
    <property type="term" value="F:DNA-binding transcription factor activity, RNA polymerase II-specific"/>
    <property type="evidence" value="ECO:0007669"/>
    <property type="project" value="TreeGrafter"/>
</dbReference>
<dbReference type="Ensembl" id="ENSGACT00000063641.1">
    <property type="protein sequence ID" value="ENSGACP00000066473.1"/>
    <property type="gene ID" value="ENSGACG00000032737.1"/>
</dbReference>
<evidence type="ECO:0000256" key="3">
    <source>
        <dbReference type="ARBA" id="ARBA00022723"/>
    </source>
</evidence>
<evidence type="ECO:0000313" key="12">
    <source>
        <dbReference type="Proteomes" id="UP000007635"/>
    </source>
</evidence>
<protein>
    <recommendedName>
        <fullName evidence="10">C2H2-type domain-containing protein</fullName>
    </recommendedName>
</protein>
<evidence type="ECO:0000256" key="6">
    <source>
        <dbReference type="ARBA" id="ARBA00022833"/>
    </source>
</evidence>
<evidence type="ECO:0000256" key="1">
    <source>
        <dbReference type="ARBA" id="ARBA00004123"/>
    </source>
</evidence>
<dbReference type="InterPro" id="IPR036236">
    <property type="entry name" value="Znf_C2H2_sf"/>
</dbReference>
<comment type="similarity">
    <text evidence="2">Belongs to the krueppel C2H2-type zinc-finger protein family.</text>
</comment>
<evidence type="ECO:0000256" key="5">
    <source>
        <dbReference type="ARBA" id="ARBA00022771"/>
    </source>
</evidence>
<evidence type="ECO:0000256" key="4">
    <source>
        <dbReference type="ARBA" id="ARBA00022737"/>
    </source>
</evidence>
<name>A0AAQ4RV50_GASAC</name>
<feature type="domain" description="C2H2-type" evidence="10">
    <location>
        <begin position="314"/>
        <end position="341"/>
    </location>
</feature>
<reference evidence="11 12" key="1">
    <citation type="journal article" date="2021" name="G3 (Bethesda)">
        <title>Improved contiguity of the threespine stickleback genome using long-read sequencing.</title>
        <authorList>
            <person name="Nath S."/>
            <person name="Shaw D.E."/>
            <person name="White M.A."/>
        </authorList>
    </citation>
    <scope>NUCLEOTIDE SEQUENCE [LARGE SCALE GENOMIC DNA]</scope>
    <source>
        <strain evidence="11 12">Lake Benthic</strain>
    </source>
</reference>
<dbReference type="GO" id="GO:0000978">
    <property type="term" value="F:RNA polymerase II cis-regulatory region sequence-specific DNA binding"/>
    <property type="evidence" value="ECO:0007669"/>
    <property type="project" value="TreeGrafter"/>
</dbReference>
<evidence type="ECO:0000256" key="8">
    <source>
        <dbReference type="PROSITE-ProRule" id="PRU00042"/>
    </source>
</evidence>
<dbReference type="PANTHER" id="PTHR23226">
    <property type="entry name" value="ZINC FINGER AND SCAN DOMAIN-CONTAINING"/>
    <property type="match status" value="1"/>
</dbReference>
<dbReference type="GO" id="GO:0005634">
    <property type="term" value="C:nucleus"/>
    <property type="evidence" value="ECO:0007669"/>
    <property type="project" value="UniProtKB-SubCell"/>
</dbReference>
<dbReference type="SMART" id="SM00355">
    <property type="entry name" value="ZnF_C2H2"/>
    <property type="match status" value="4"/>
</dbReference>
<dbReference type="GeneTree" id="ENSGT01150000286958"/>
<evidence type="ECO:0000259" key="10">
    <source>
        <dbReference type="PROSITE" id="PS50157"/>
    </source>
</evidence>
<dbReference type="PANTHER" id="PTHR23226:SF416">
    <property type="entry name" value="FI01424P"/>
    <property type="match status" value="1"/>
</dbReference>
<feature type="domain" description="C2H2-type" evidence="10">
    <location>
        <begin position="342"/>
        <end position="367"/>
    </location>
</feature>
<dbReference type="InterPro" id="IPR013087">
    <property type="entry name" value="Znf_C2H2_type"/>
</dbReference>
<dbReference type="FunFam" id="3.30.160.60:FF:002343">
    <property type="entry name" value="Zinc finger protein 33A"/>
    <property type="match status" value="1"/>
</dbReference>
<keyword evidence="7" id="KW-0539">Nucleus</keyword>
<evidence type="ECO:0000256" key="9">
    <source>
        <dbReference type="SAM" id="MobiDB-lite"/>
    </source>
</evidence>
<keyword evidence="6" id="KW-0862">Zinc</keyword>
<feature type="region of interest" description="Disordered" evidence="9">
    <location>
        <begin position="173"/>
        <end position="253"/>
    </location>
</feature>